<dbReference type="PROSITE" id="PS50800">
    <property type="entry name" value="SAP"/>
    <property type="match status" value="1"/>
</dbReference>
<dbReference type="PROSITE" id="PS50089">
    <property type="entry name" value="ZF_RING_2"/>
    <property type="match status" value="1"/>
</dbReference>
<evidence type="ECO:0000256" key="2">
    <source>
        <dbReference type="ARBA" id="ARBA00004123"/>
    </source>
</evidence>
<feature type="compositionally biased region" description="Acidic residues" evidence="19">
    <location>
        <begin position="483"/>
        <end position="495"/>
    </location>
</feature>
<dbReference type="InterPro" id="IPR003034">
    <property type="entry name" value="SAP_dom"/>
</dbReference>
<dbReference type="SMART" id="SM00513">
    <property type="entry name" value="SAP"/>
    <property type="match status" value="1"/>
</dbReference>
<dbReference type="PANTHER" id="PTHR14134:SF2">
    <property type="entry name" value="E3 UBIQUITIN-PROTEIN LIGASE RAD18"/>
    <property type="match status" value="1"/>
</dbReference>
<feature type="compositionally biased region" description="Acidic residues" evidence="19">
    <location>
        <begin position="155"/>
        <end position="167"/>
    </location>
</feature>
<dbReference type="GO" id="GO:0006301">
    <property type="term" value="P:DNA damage tolerance"/>
    <property type="evidence" value="ECO:0007669"/>
    <property type="project" value="InterPro"/>
</dbReference>
<evidence type="ECO:0000256" key="6">
    <source>
        <dbReference type="ARBA" id="ARBA00015551"/>
    </source>
</evidence>
<dbReference type="GeneID" id="19897609"/>
<dbReference type="GO" id="GO:0006513">
    <property type="term" value="P:protein monoubiquitination"/>
    <property type="evidence" value="ECO:0007669"/>
    <property type="project" value="InterPro"/>
</dbReference>
<keyword evidence="7 18" id="KW-0808">Transferase</keyword>
<dbReference type="AlphaFoldDB" id="R7YGS6"/>
<dbReference type="InterPro" id="IPR001841">
    <property type="entry name" value="Znf_RING"/>
</dbReference>
<evidence type="ECO:0000256" key="10">
    <source>
        <dbReference type="ARBA" id="ARBA00022771"/>
    </source>
</evidence>
<evidence type="ECO:0000256" key="1">
    <source>
        <dbReference type="ARBA" id="ARBA00000900"/>
    </source>
</evidence>
<evidence type="ECO:0000259" key="20">
    <source>
        <dbReference type="PROSITE" id="PS50089"/>
    </source>
</evidence>
<dbReference type="GO" id="GO:0008270">
    <property type="term" value="F:zinc ion binding"/>
    <property type="evidence" value="ECO:0007669"/>
    <property type="project" value="UniProtKB-KW"/>
</dbReference>
<dbReference type="InterPro" id="IPR006642">
    <property type="entry name" value="Rad18_UBZ4"/>
</dbReference>
<evidence type="ECO:0000256" key="12">
    <source>
        <dbReference type="ARBA" id="ARBA00022833"/>
    </source>
</evidence>
<dbReference type="EMBL" id="JH767554">
    <property type="protein sequence ID" value="EON61087.1"/>
    <property type="molecule type" value="Genomic_DNA"/>
</dbReference>
<evidence type="ECO:0000313" key="23">
    <source>
        <dbReference type="EMBL" id="EON61087.1"/>
    </source>
</evidence>
<dbReference type="Proteomes" id="UP000016924">
    <property type="component" value="Unassembled WGS sequence"/>
</dbReference>
<evidence type="ECO:0000256" key="18">
    <source>
        <dbReference type="RuleBase" id="RU368093"/>
    </source>
</evidence>
<proteinExistence type="inferred from homology"/>
<accession>R7YGS6</accession>
<dbReference type="PROSITE" id="PS00518">
    <property type="entry name" value="ZF_RING_1"/>
    <property type="match status" value="1"/>
</dbReference>
<dbReference type="EC" id="2.3.2.27" evidence="5 18"/>
<keyword evidence="15 18" id="KW-0539">Nucleus</keyword>
<feature type="compositionally biased region" description="Low complexity" evidence="19">
    <location>
        <begin position="145"/>
        <end position="154"/>
    </location>
</feature>
<dbReference type="InterPro" id="IPR039577">
    <property type="entry name" value="Rad18"/>
</dbReference>
<feature type="region of interest" description="Disordered" evidence="19">
    <location>
        <begin position="351"/>
        <end position="495"/>
    </location>
</feature>
<dbReference type="GO" id="GO:0005634">
    <property type="term" value="C:nucleus"/>
    <property type="evidence" value="ECO:0007669"/>
    <property type="project" value="UniProtKB-SubCell"/>
</dbReference>
<evidence type="ECO:0000256" key="3">
    <source>
        <dbReference type="ARBA" id="ARBA00004906"/>
    </source>
</evidence>
<comment type="pathway">
    <text evidence="3 18">Protein modification; protein ubiquitination.</text>
</comment>
<evidence type="ECO:0000259" key="21">
    <source>
        <dbReference type="PROSITE" id="PS50800"/>
    </source>
</evidence>
<keyword evidence="8 18" id="KW-0479">Metal-binding</keyword>
<keyword evidence="24" id="KW-1185">Reference proteome</keyword>
<keyword evidence="14 17" id="KW-0234">DNA repair</keyword>
<dbReference type="OMA" id="IPNTGPR"/>
<dbReference type="NCBIfam" id="TIGR00599">
    <property type="entry name" value="rad18"/>
    <property type="match status" value="1"/>
</dbReference>
<dbReference type="PROSITE" id="PS51908">
    <property type="entry name" value="ZF_UBZ4"/>
    <property type="match status" value="1"/>
</dbReference>
<dbReference type="FunFam" id="3.30.40.10:FF:000172">
    <property type="entry name" value="E3 ubiquitin-protein ligase RAD18"/>
    <property type="match status" value="1"/>
</dbReference>
<organism evidence="23 24">
    <name type="scientific">Coniosporium apollinis (strain CBS 100218)</name>
    <name type="common">Rock-inhabiting black yeast</name>
    <dbReference type="NCBI Taxonomy" id="1168221"/>
    <lineage>
        <taxon>Eukaryota</taxon>
        <taxon>Fungi</taxon>
        <taxon>Dikarya</taxon>
        <taxon>Ascomycota</taxon>
        <taxon>Pezizomycotina</taxon>
        <taxon>Dothideomycetes</taxon>
        <taxon>Dothideomycetes incertae sedis</taxon>
        <taxon>Coniosporium</taxon>
    </lineage>
</organism>
<evidence type="ECO:0000256" key="9">
    <source>
        <dbReference type="ARBA" id="ARBA00022763"/>
    </source>
</evidence>
<evidence type="ECO:0000256" key="19">
    <source>
        <dbReference type="SAM" id="MobiDB-lite"/>
    </source>
</evidence>
<feature type="compositionally biased region" description="Polar residues" evidence="19">
    <location>
        <begin position="221"/>
        <end position="232"/>
    </location>
</feature>
<dbReference type="GO" id="GO:0003697">
    <property type="term" value="F:single-stranded DNA binding"/>
    <property type="evidence" value="ECO:0007669"/>
    <property type="project" value="UniProtKB-UniRule"/>
</dbReference>
<dbReference type="RefSeq" id="XP_007776404.1">
    <property type="nucleotide sequence ID" value="XM_007778214.1"/>
</dbReference>
<feature type="region of interest" description="Disordered" evidence="19">
    <location>
        <begin position="192"/>
        <end position="234"/>
    </location>
</feature>
<evidence type="ECO:0000256" key="8">
    <source>
        <dbReference type="ARBA" id="ARBA00022723"/>
    </source>
</evidence>
<evidence type="ECO:0000256" key="5">
    <source>
        <dbReference type="ARBA" id="ARBA00012483"/>
    </source>
</evidence>
<feature type="domain" description="RING-type" evidence="20">
    <location>
        <begin position="30"/>
        <end position="68"/>
    </location>
</feature>
<name>R7YGS6_CONA1</name>
<dbReference type="eggNOG" id="KOG0287">
    <property type="taxonomic scope" value="Eukaryota"/>
</dbReference>
<dbReference type="OrthoDB" id="9049620at2759"/>
<evidence type="ECO:0000256" key="4">
    <source>
        <dbReference type="ARBA" id="ARBA00009506"/>
    </source>
</evidence>
<keyword evidence="9 17" id="KW-0227">DNA damage</keyword>
<dbReference type="GO" id="GO:0006281">
    <property type="term" value="P:DNA repair"/>
    <property type="evidence" value="ECO:0007669"/>
    <property type="project" value="UniProtKB-KW"/>
</dbReference>
<dbReference type="Pfam" id="PF13923">
    <property type="entry name" value="zf-C3HC4_2"/>
    <property type="match status" value="1"/>
</dbReference>
<dbReference type="SMART" id="SM00184">
    <property type="entry name" value="RING"/>
    <property type="match status" value="1"/>
</dbReference>
<dbReference type="SUPFAM" id="SSF57850">
    <property type="entry name" value="RING/U-box"/>
    <property type="match status" value="1"/>
</dbReference>
<feature type="domain" description="SAP" evidence="21">
    <location>
        <begin position="241"/>
        <end position="275"/>
    </location>
</feature>
<dbReference type="InterPro" id="IPR017907">
    <property type="entry name" value="Znf_RING_CS"/>
</dbReference>
<keyword evidence="13 18" id="KW-0238">DNA-binding</keyword>
<sequence>MDHRLDIADSTDWIGTPLAPFQSLENALRCQVCKDFYDTPMITSCSHTFCSLCIRKALTSDGKCPACRASDQASKLRRNWAVQEIVDAFQAARPAALKVAQEHGSLKEGREGRRNKLKRGFQDTNPEDQEEELSFQSRKTRSQSRRAAAAASSQEVDDIMDGEEEHQPDDGLVPCPICNTRMKEEAVYAHLDRCDGQPSSQGRSTRSRSSATTLKPPPRQSLPQQLKATTPPSERIPQLSYSILKDNALRKKLQELGIASWGPRPLLIRRHTEWVNLYNSNCDSSRPRSKRELLAELETWERTQGGSAPNAGSAPAGVMRKEFDGQAWARSNHDHFEDLIAQARKKMIPTDAAKEDQTGDHATGTTQEPPDQDMGDKSKPATVNGERNTAPNGQISGSRDNPYEGNEEALSIIRKKVEAANNGHSTRRSSTEDEDVPMANALLPSEQARAEEMQDSIEPLSAPSRRSPLSPTRKKPMFSVPEEPVEDYETETQAH</sequence>
<protein>
    <recommendedName>
        <fullName evidence="6 18">Postreplication repair E3 ubiquitin-protein ligase RAD18</fullName>
        <ecNumber evidence="5 18">2.3.2.27</ecNumber>
    </recommendedName>
    <alternativeName>
        <fullName evidence="18">RING-type E3 ubiquitin transferase RAD18</fullName>
    </alternativeName>
</protein>
<comment type="similarity">
    <text evidence="4 18">Belongs to the RAD18 family.</text>
</comment>
<reference evidence="24" key="1">
    <citation type="submission" date="2012-06" db="EMBL/GenBank/DDBJ databases">
        <title>The genome sequence of Coniosporium apollinis CBS 100218.</title>
        <authorList>
            <consortium name="The Broad Institute Genome Sequencing Platform"/>
            <person name="Cuomo C."/>
            <person name="Gorbushina A."/>
            <person name="Noack S."/>
            <person name="Walker B."/>
            <person name="Young S.K."/>
            <person name="Zeng Q."/>
            <person name="Gargeya S."/>
            <person name="Fitzgerald M."/>
            <person name="Haas B."/>
            <person name="Abouelleil A."/>
            <person name="Alvarado L."/>
            <person name="Arachchi H.M."/>
            <person name="Berlin A.M."/>
            <person name="Chapman S.B."/>
            <person name="Goldberg J."/>
            <person name="Griggs A."/>
            <person name="Gujja S."/>
            <person name="Hansen M."/>
            <person name="Howarth C."/>
            <person name="Imamovic A."/>
            <person name="Larimer J."/>
            <person name="McCowan C."/>
            <person name="Montmayeur A."/>
            <person name="Murphy C."/>
            <person name="Neiman D."/>
            <person name="Pearson M."/>
            <person name="Priest M."/>
            <person name="Roberts A."/>
            <person name="Saif S."/>
            <person name="Shea T."/>
            <person name="Sisk P."/>
            <person name="Sykes S."/>
            <person name="Wortman J."/>
            <person name="Nusbaum C."/>
            <person name="Birren B."/>
        </authorList>
    </citation>
    <scope>NUCLEOTIDE SEQUENCE [LARGE SCALE GENOMIC DNA]</scope>
    <source>
        <strain evidence="24">CBS 100218</strain>
    </source>
</reference>
<keyword evidence="12 18" id="KW-0862">Zinc</keyword>
<evidence type="ECO:0000313" key="24">
    <source>
        <dbReference type="Proteomes" id="UP000016924"/>
    </source>
</evidence>
<dbReference type="InterPro" id="IPR013083">
    <property type="entry name" value="Znf_RING/FYVE/PHD"/>
</dbReference>
<feature type="compositionally biased region" description="Low complexity" evidence="19">
    <location>
        <begin position="459"/>
        <end position="471"/>
    </location>
</feature>
<dbReference type="PANTHER" id="PTHR14134">
    <property type="entry name" value="E3 UBIQUITIN-PROTEIN LIGASE RAD18"/>
    <property type="match status" value="1"/>
</dbReference>
<dbReference type="HOGENOM" id="CLU_028491_1_0_1"/>
<dbReference type="GO" id="GO:0097505">
    <property type="term" value="C:Rad6-Rad18 complex"/>
    <property type="evidence" value="ECO:0007669"/>
    <property type="project" value="TreeGrafter"/>
</dbReference>
<feature type="compositionally biased region" description="Polar residues" evidence="19">
    <location>
        <begin position="385"/>
        <end position="399"/>
    </location>
</feature>
<evidence type="ECO:0000259" key="22">
    <source>
        <dbReference type="PROSITE" id="PS51908"/>
    </source>
</evidence>
<dbReference type="UniPathway" id="UPA00143"/>
<evidence type="ECO:0000256" key="13">
    <source>
        <dbReference type="ARBA" id="ARBA00023125"/>
    </source>
</evidence>
<evidence type="ECO:0000256" key="15">
    <source>
        <dbReference type="ARBA" id="ARBA00023242"/>
    </source>
</evidence>
<evidence type="ECO:0000256" key="7">
    <source>
        <dbReference type="ARBA" id="ARBA00022679"/>
    </source>
</evidence>
<keyword evidence="11 18" id="KW-0833">Ubl conjugation pathway</keyword>
<comment type="subunit">
    <text evidence="18">Interacts with E2 UBC2, forming a complex with ubiquitin ligase activity.</text>
</comment>
<evidence type="ECO:0000256" key="17">
    <source>
        <dbReference type="PROSITE-ProRule" id="PRU01256"/>
    </source>
</evidence>
<comment type="function">
    <text evidence="18">E3 RING-finger protein, member of the UBC2/RAD6 epistasis group. Associates to the E2 ubiquitin conjugating enzyme UBC2/RAD6 to form the UBC2-RAD18 ubiquitin ligase complex involved in postreplicative repair (PRR) of damaged DNA.</text>
</comment>
<feature type="domain" description="UBZ4-type" evidence="22">
    <location>
        <begin position="172"/>
        <end position="199"/>
    </location>
</feature>
<keyword evidence="10 16" id="KW-0863">Zinc-finger</keyword>
<comment type="subcellular location">
    <subcellularLocation>
        <location evidence="2 18">Nucleus</location>
    </subcellularLocation>
</comment>
<dbReference type="GO" id="GO:0061630">
    <property type="term" value="F:ubiquitin protein ligase activity"/>
    <property type="evidence" value="ECO:0007669"/>
    <property type="project" value="UniProtKB-UniRule"/>
</dbReference>
<feature type="compositionally biased region" description="Low complexity" evidence="19">
    <location>
        <begin position="199"/>
        <end position="213"/>
    </location>
</feature>
<feature type="region of interest" description="Disordered" evidence="19">
    <location>
        <begin position="100"/>
        <end position="173"/>
    </location>
</feature>
<dbReference type="InterPro" id="IPR004580">
    <property type="entry name" value="Rad18_fungi"/>
</dbReference>
<feature type="compositionally biased region" description="Basic and acidic residues" evidence="19">
    <location>
        <begin position="100"/>
        <end position="114"/>
    </location>
</feature>
<comment type="catalytic activity">
    <reaction evidence="1 18">
        <text>S-ubiquitinyl-[E2 ubiquitin-conjugating enzyme]-L-cysteine + [acceptor protein]-L-lysine = [E2 ubiquitin-conjugating enzyme]-L-cysteine + N(6)-ubiquitinyl-[acceptor protein]-L-lysine.</text>
        <dbReference type="EC" id="2.3.2.27"/>
    </reaction>
</comment>
<evidence type="ECO:0000256" key="14">
    <source>
        <dbReference type="ARBA" id="ARBA00023204"/>
    </source>
</evidence>
<gene>
    <name evidence="23" type="ORF">W97_00298</name>
</gene>
<dbReference type="Gene3D" id="3.30.40.10">
    <property type="entry name" value="Zinc/RING finger domain, C3HC4 (zinc finger)"/>
    <property type="match status" value="1"/>
</dbReference>
<evidence type="ECO:0000256" key="11">
    <source>
        <dbReference type="ARBA" id="ARBA00022786"/>
    </source>
</evidence>
<dbReference type="STRING" id="1168221.R7YGS6"/>
<dbReference type="Gene3D" id="3.30.160.60">
    <property type="entry name" value="Classic Zinc Finger"/>
    <property type="match status" value="1"/>
</dbReference>
<evidence type="ECO:0000256" key="16">
    <source>
        <dbReference type="PROSITE-ProRule" id="PRU00175"/>
    </source>
</evidence>
<dbReference type="SMART" id="SM00734">
    <property type="entry name" value="ZnF_Rad18"/>
    <property type="match status" value="1"/>
</dbReference>